<comment type="caution">
    <text evidence="8">The sequence shown here is derived from an EMBL/GenBank/DDBJ whole genome shotgun (WGS) entry which is preliminary data.</text>
</comment>
<evidence type="ECO:0000313" key="8">
    <source>
        <dbReference type="EMBL" id="PSR84614.1"/>
    </source>
</evidence>
<evidence type="ECO:0000313" key="9">
    <source>
        <dbReference type="Proteomes" id="UP000241394"/>
    </source>
</evidence>
<evidence type="ECO:0000259" key="7">
    <source>
        <dbReference type="Pfam" id="PF12627"/>
    </source>
</evidence>
<dbReference type="EMBL" id="NKQK01000029">
    <property type="protein sequence ID" value="PSR84614.1"/>
    <property type="molecule type" value="Genomic_DNA"/>
</dbReference>
<dbReference type="OMA" id="FPRCEVV"/>
<dbReference type="OrthoDB" id="445712at2759"/>
<dbReference type="SUPFAM" id="SSF81301">
    <property type="entry name" value="Nucleotidyltransferase"/>
    <property type="match status" value="1"/>
</dbReference>
<keyword evidence="9" id="KW-1185">Reference proteome</keyword>
<dbReference type="InterPro" id="IPR032828">
    <property type="entry name" value="PolyA_RNA-bd"/>
</dbReference>
<evidence type="ECO:0000256" key="1">
    <source>
        <dbReference type="ARBA" id="ARBA00007265"/>
    </source>
</evidence>
<dbReference type="Pfam" id="PF12627">
    <property type="entry name" value="PolyA_pol_RNAbd"/>
    <property type="match status" value="1"/>
</dbReference>
<dbReference type="InterPro" id="IPR002646">
    <property type="entry name" value="PolA_pol_head_dom"/>
</dbReference>
<dbReference type="GO" id="GO:0001680">
    <property type="term" value="P:tRNA 3'-terminal CCA addition"/>
    <property type="evidence" value="ECO:0007669"/>
    <property type="project" value="UniProtKB-ARBA"/>
</dbReference>
<comment type="similarity">
    <text evidence="1 4">Belongs to the tRNA nucleotidyltransferase/poly(A) polymerase family.</text>
</comment>
<evidence type="ECO:0000259" key="6">
    <source>
        <dbReference type="Pfam" id="PF01743"/>
    </source>
</evidence>
<dbReference type="Proteomes" id="UP000241394">
    <property type="component" value="Chromosome LG29"/>
</dbReference>
<reference evidence="8 9" key="1">
    <citation type="submission" date="2017-07" db="EMBL/GenBank/DDBJ databases">
        <title>An improved, manually edited Actinidia chinensis var. chinensis (kiwifruit) genome highlights the challenges associated with draft genomes and gene prediction in plants.</title>
        <authorList>
            <person name="Pilkington S."/>
            <person name="Crowhurst R."/>
            <person name="Hilario E."/>
            <person name="Nardozza S."/>
            <person name="Fraser L."/>
            <person name="Peng Y."/>
            <person name="Gunaseelan K."/>
            <person name="Simpson R."/>
            <person name="Tahir J."/>
            <person name="Deroles S."/>
            <person name="Templeton K."/>
            <person name="Luo Z."/>
            <person name="Davy M."/>
            <person name="Cheng C."/>
            <person name="Mcneilage M."/>
            <person name="Scaglione D."/>
            <person name="Liu Y."/>
            <person name="Zhang Q."/>
            <person name="Datson P."/>
            <person name="De Silva N."/>
            <person name="Gardiner S."/>
            <person name="Bassett H."/>
            <person name="Chagne D."/>
            <person name="Mccallum J."/>
            <person name="Dzierzon H."/>
            <person name="Deng C."/>
            <person name="Wang Y.-Y."/>
            <person name="Barron N."/>
            <person name="Manako K."/>
            <person name="Bowen J."/>
            <person name="Foster T."/>
            <person name="Erridge Z."/>
            <person name="Tiffin H."/>
            <person name="Waite C."/>
            <person name="Davies K."/>
            <person name="Grierson E."/>
            <person name="Laing W."/>
            <person name="Kirk R."/>
            <person name="Chen X."/>
            <person name="Wood M."/>
            <person name="Montefiori M."/>
            <person name="Brummell D."/>
            <person name="Schwinn K."/>
            <person name="Catanach A."/>
            <person name="Fullerton C."/>
            <person name="Li D."/>
            <person name="Meiyalaghan S."/>
            <person name="Nieuwenhuizen N."/>
            <person name="Read N."/>
            <person name="Prakash R."/>
            <person name="Hunter D."/>
            <person name="Zhang H."/>
            <person name="Mckenzie M."/>
            <person name="Knabel M."/>
            <person name="Harris A."/>
            <person name="Allan A."/>
            <person name="Chen A."/>
            <person name="Janssen B."/>
            <person name="Plunkett B."/>
            <person name="Dwamena C."/>
            <person name="Voogd C."/>
            <person name="Leif D."/>
            <person name="Lafferty D."/>
            <person name="Souleyre E."/>
            <person name="Varkonyi-Gasic E."/>
            <person name="Gambi F."/>
            <person name="Hanley J."/>
            <person name="Yao J.-L."/>
            <person name="Cheung J."/>
            <person name="David K."/>
            <person name="Warren B."/>
            <person name="Marsh K."/>
            <person name="Snowden K."/>
            <person name="Lin-Wang K."/>
            <person name="Brian L."/>
            <person name="Martinez-Sanchez M."/>
            <person name="Wang M."/>
            <person name="Ileperuma N."/>
            <person name="Macnee N."/>
            <person name="Campin R."/>
            <person name="Mcatee P."/>
            <person name="Drummond R."/>
            <person name="Espley R."/>
            <person name="Ireland H."/>
            <person name="Wu R."/>
            <person name="Atkinson R."/>
            <person name="Karunairetnam S."/>
            <person name="Bulley S."/>
            <person name="Chunkath S."/>
            <person name="Hanley Z."/>
            <person name="Storey R."/>
            <person name="Thrimawithana A."/>
            <person name="Thomson S."/>
            <person name="David C."/>
            <person name="Testolin R."/>
        </authorList>
    </citation>
    <scope>NUCLEOTIDE SEQUENCE [LARGE SCALE GENOMIC DNA]</scope>
    <source>
        <strain evidence="9">cv. Red5</strain>
        <tissue evidence="8">Young leaf</tissue>
    </source>
</reference>
<dbReference type="SUPFAM" id="SSF81891">
    <property type="entry name" value="Poly A polymerase C-terminal region-like"/>
    <property type="match status" value="1"/>
</dbReference>
<dbReference type="InParanoid" id="A0A2R6P2V0"/>
<dbReference type="InterPro" id="IPR052191">
    <property type="entry name" value="tRNA_ntf/polyA_polymerase_I"/>
</dbReference>
<dbReference type="PANTHER" id="PTHR43051">
    <property type="entry name" value="POLYNUCLEOTIDE ADENYLYLTRANSFERASE FAMILY PROTEIN"/>
    <property type="match status" value="1"/>
</dbReference>
<dbReference type="FunCoup" id="A0A2R6P2V0">
    <property type="interactions" value="670"/>
</dbReference>
<feature type="compositionally biased region" description="Basic and acidic residues" evidence="5">
    <location>
        <begin position="61"/>
        <end position="70"/>
    </location>
</feature>
<dbReference type="PANTHER" id="PTHR43051:SF2">
    <property type="entry name" value="POLYNUCLEOTIDE ADENYLYLTRANSFERASE FAMILY PROTEIN-RELATED"/>
    <property type="match status" value="1"/>
</dbReference>
<protein>
    <submittedName>
        <fullName evidence="8">Poly(A) polymerase</fullName>
    </submittedName>
</protein>
<dbReference type="AlphaFoldDB" id="A0A2R6P2V0"/>
<feature type="region of interest" description="Disordered" evidence="5">
    <location>
        <begin position="51"/>
        <end position="70"/>
    </location>
</feature>
<dbReference type="Gramene" id="PSR84614">
    <property type="protein sequence ID" value="PSR84614"/>
    <property type="gene ID" value="CEY00_Acc32699"/>
</dbReference>
<keyword evidence="2 4" id="KW-0808">Transferase</keyword>
<accession>A0A2R6P2V0</accession>
<keyword evidence="4" id="KW-0694">RNA-binding</keyword>
<dbReference type="STRING" id="1590841.A0A2R6P2V0"/>
<dbReference type="InterPro" id="IPR043519">
    <property type="entry name" value="NT_sf"/>
</dbReference>
<dbReference type="Gene3D" id="3.30.460.10">
    <property type="entry name" value="Beta Polymerase, domain 2"/>
    <property type="match status" value="1"/>
</dbReference>
<reference evidence="9" key="2">
    <citation type="journal article" date="2018" name="BMC Genomics">
        <title>A manually annotated Actinidia chinensis var. chinensis (kiwifruit) genome highlights the challenges associated with draft genomes and gene prediction in plants.</title>
        <authorList>
            <person name="Pilkington S.M."/>
            <person name="Crowhurst R."/>
            <person name="Hilario E."/>
            <person name="Nardozza S."/>
            <person name="Fraser L."/>
            <person name="Peng Y."/>
            <person name="Gunaseelan K."/>
            <person name="Simpson R."/>
            <person name="Tahir J."/>
            <person name="Deroles S.C."/>
            <person name="Templeton K."/>
            <person name="Luo Z."/>
            <person name="Davy M."/>
            <person name="Cheng C."/>
            <person name="McNeilage M."/>
            <person name="Scaglione D."/>
            <person name="Liu Y."/>
            <person name="Zhang Q."/>
            <person name="Datson P."/>
            <person name="De Silva N."/>
            <person name="Gardiner S.E."/>
            <person name="Bassett H."/>
            <person name="Chagne D."/>
            <person name="McCallum J."/>
            <person name="Dzierzon H."/>
            <person name="Deng C."/>
            <person name="Wang Y.Y."/>
            <person name="Barron L."/>
            <person name="Manako K."/>
            <person name="Bowen J."/>
            <person name="Foster T.M."/>
            <person name="Erridge Z.A."/>
            <person name="Tiffin H."/>
            <person name="Waite C.N."/>
            <person name="Davies K.M."/>
            <person name="Grierson E.P."/>
            <person name="Laing W.A."/>
            <person name="Kirk R."/>
            <person name="Chen X."/>
            <person name="Wood M."/>
            <person name="Montefiori M."/>
            <person name="Brummell D.A."/>
            <person name="Schwinn K.E."/>
            <person name="Catanach A."/>
            <person name="Fullerton C."/>
            <person name="Li D."/>
            <person name="Meiyalaghan S."/>
            <person name="Nieuwenhuizen N."/>
            <person name="Read N."/>
            <person name="Prakash R."/>
            <person name="Hunter D."/>
            <person name="Zhang H."/>
            <person name="McKenzie M."/>
            <person name="Knabel M."/>
            <person name="Harris A."/>
            <person name="Allan A.C."/>
            <person name="Gleave A."/>
            <person name="Chen A."/>
            <person name="Janssen B.J."/>
            <person name="Plunkett B."/>
            <person name="Ampomah-Dwamena C."/>
            <person name="Voogd C."/>
            <person name="Leif D."/>
            <person name="Lafferty D."/>
            <person name="Souleyre E.J.F."/>
            <person name="Varkonyi-Gasic E."/>
            <person name="Gambi F."/>
            <person name="Hanley J."/>
            <person name="Yao J.L."/>
            <person name="Cheung J."/>
            <person name="David K.M."/>
            <person name="Warren B."/>
            <person name="Marsh K."/>
            <person name="Snowden K.C."/>
            <person name="Lin-Wang K."/>
            <person name="Brian L."/>
            <person name="Martinez-Sanchez M."/>
            <person name="Wang M."/>
            <person name="Ileperuma N."/>
            <person name="Macnee N."/>
            <person name="Campin R."/>
            <person name="McAtee P."/>
            <person name="Drummond R.S.M."/>
            <person name="Espley R.V."/>
            <person name="Ireland H.S."/>
            <person name="Wu R."/>
            <person name="Atkinson R.G."/>
            <person name="Karunairetnam S."/>
            <person name="Bulley S."/>
            <person name="Chunkath S."/>
            <person name="Hanley Z."/>
            <person name="Storey R."/>
            <person name="Thrimawithana A.H."/>
            <person name="Thomson S."/>
            <person name="David C."/>
            <person name="Testolin R."/>
            <person name="Huang H."/>
            <person name="Hellens R.P."/>
            <person name="Schaffer R.J."/>
        </authorList>
    </citation>
    <scope>NUCLEOTIDE SEQUENCE [LARGE SCALE GENOMIC DNA]</scope>
    <source>
        <strain evidence="9">cv. Red5</strain>
    </source>
</reference>
<dbReference type="Gene3D" id="1.10.3090.10">
    <property type="entry name" value="cca-adding enzyme, domain 2"/>
    <property type="match status" value="1"/>
</dbReference>
<evidence type="ECO:0000256" key="5">
    <source>
        <dbReference type="SAM" id="MobiDB-lite"/>
    </source>
</evidence>
<dbReference type="GO" id="GO:0016779">
    <property type="term" value="F:nucleotidyltransferase activity"/>
    <property type="evidence" value="ECO:0007669"/>
    <property type="project" value="InterPro"/>
</dbReference>
<gene>
    <name evidence="8" type="ORF">CEY00_Acc32699</name>
</gene>
<keyword evidence="3" id="KW-0547">Nucleotide-binding</keyword>
<dbReference type="Pfam" id="PF01743">
    <property type="entry name" value="PolyA_pol"/>
    <property type="match status" value="1"/>
</dbReference>
<dbReference type="GO" id="GO:0000166">
    <property type="term" value="F:nucleotide binding"/>
    <property type="evidence" value="ECO:0007669"/>
    <property type="project" value="UniProtKB-KW"/>
</dbReference>
<evidence type="ECO:0000256" key="4">
    <source>
        <dbReference type="RuleBase" id="RU003953"/>
    </source>
</evidence>
<sequence>MAIAIQGLACRTLLSFTRPLVRCVRKIKHSSSVAAVESIVESVDVNKEKVQIPKSSSSKSNGDRKAPEWKKLSSKDLGIRTSMIGKPTRLVLNGLKEKGYEVYLVGGCVRDLILKRIPKDFDIITSAELKEVLRTFPRCEVVGRRFPICHVHVDDTIIEVSSFSTSGRKFGRKSNYSFRRPRGCNEHDFIRWRNCLHRDFTINGLMFDPFAKVVYDYMGGIEDIKKAKVRTVIAASTSFVEDCARILRGMRIAARLGFRFSRETAHSMRELSTSVLRLDKGRILMEMNYMLAYGSAEASLRLLWKFGLLEILLPIQAAYFVSKGFRRRDTRSNMLLSLFSSLDRLLAPDRPCDSRLWIGILAFHKALVDHPRDPLVVAAFSIALHSGGSLTEAVNIARSISQPHEMSFNELLEPGSIDSNDALIGEVMDLAVSVKTAICKMTDEHFVSQAMIEYPQAPHSDLVFISPALTLKVVAIFERVRGGKERGFVPKRGSKIDYEALALGRLNEVRHMFARIVFDTVYPPQPNNATPL</sequence>
<feature type="domain" description="tRNA nucleotidyltransferase/poly(A) polymerase RNA and SrmB- binding" evidence="7">
    <location>
        <begin position="257"/>
        <end position="318"/>
    </location>
</feature>
<dbReference type="GO" id="GO:0003723">
    <property type="term" value="F:RNA binding"/>
    <property type="evidence" value="ECO:0007669"/>
    <property type="project" value="UniProtKB-KW"/>
</dbReference>
<proteinExistence type="inferred from homology"/>
<feature type="domain" description="Poly A polymerase head" evidence="6">
    <location>
        <begin position="102"/>
        <end position="230"/>
    </location>
</feature>
<name>A0A2R6P2V0_ACTCC</name>
<organism evidence="8 9">
    <name type="scientific">Actinidia chinensis var. chinensis</name>
    <name type="common">Chinese soft-hair kiwi</name>
    <dbReference type="NCBI Taxonomy" id="1590841"/>
    <lineage>
        <taxon>Eukaryota</taxon>
        <taxon>Viridiplantae</taxon>
        <taxon>Streptophyta</taxon>
        <taxon>Embryophyta</taxon>
        <taxon>Tracheophyta</taxon>
        <taxon>Spermatophyta</taxon>
        <taxon>Magnoliopsida</taxon>
        <taxon>eudicotyledons</taxon>
        <taxon>Gunneridae</taxon>
        <taxon>Pentapetalae</taxon>
        <taxon>asterids</taxon>
        <taxon>Ericales</taxon>
        <taxon>Actinidiaceae</taxon>
        <taxon>Actinidia</taxon>
    </lineage>
</organism>
<dbReference type="CDD" id="cd05398">
    <property type="entry name" value="NT_ClassII-CCAase"/>
    <property type="match status" value="1"/>
</dbReference>
<evidence type="ECO:0000256" key="3">
    <source>
        <dbReference type="ARBA" id="ARBA00022741"/>
    </source>
</evidence>
<evidence type="ECO:0000256" key="2">
    <source>
        <dbReference type="ARBA" id="ARBA00022679"/>
    </source>
</evidence>